<proteinExistence type="inferred from homology"/>
<feature type="binding site" evidence="11">
    <location>
        <begin position="11"/>
        <end position="16"/>
    </location>
    <ligand>
        <name>ATP</name>
        <dbReference type="ChEBI" id="CHEBI:30616"/>
    </ligand>
</feature>
<evidence type="ECO:0000256" key="4">
    <source>
        <dbReference type="ARBA" id="ARBA00022605"/>
    </source>
</evidence>
<dbReference type="PRINTS" id="PR01100">
    <property type="entry name" value="SHIKIMTKNASE"/>
</dbReference>
<evidence type="ECO:0000256" key="1">
    <source>
        <dbReference type="ARBA" id="ARBA00004842"/>
    </source>
</evidence>
<dbReference type="Gene3D" id="3.40.50.300">
    <property type="entry name" value="P-loop containing nucleotide triphosphate hydrolases"/>
    <property type="match status" value="1"/>
</dbReference>
<dbReference type="RefSeq" id="WP_148133177.1">
    <property type="nucleotide sequence ID" value="NZ_CP017634.1"/>
</dbReference>
<keyword evidence="4 11" id="KW-0028">Amino-acid biosynthesis</keyword>
<dbReference type="SUPFAM" id="SSF52540">
    <property type="entry name" value="P-loop containing nucleoside triphosphate hydrolases"/>
    <property type="match status" value="1"/>
</dbReference>
<accession>A0A3G1KNG3</accession>
<evidence type="ECO:0000256" key="2">
    <source>
        <dbReference type="ARBA" id="ARBA00006997"/>
    </source>
</evidence>
<name>A0A3G1KNG3_FORW1</name>
<dbReference type="PROSITE" id="PS01128">
    <property type="entry name" value="SHIKIMATE_KINASE"/>
    <property type="match status" value="1"/>
</dbReference>
<feature type="binding site" evidence="11">
    <location>
        <position position="57"/>
    </location>
    <ligand>
        <name>substrate</name>
    </ligand>
</feature>
<evidence type="ECO:0000256" key="6">
    <source>
        <dbReference type="ARBA" id="ARBA00022741"/>
    </source>
</evidence>
<feature type="binding site" evidence="11">
    <location>
        <position position="33"/>
    </location>
    <ligand>
        <name>substrate</name>
    </ligand>
</feature>
<sequence>MQNVVLIGLMGTGKSAVGRVVARLLHYEFVDTDQMVEEVTGLPIKEIFRKYGETRFRSEEALAISKIADKENMVIATGGGALIGPRNVELLKRKGYFVLLTADPEVIFERVSRKNNRPLLARGRNLEYIKQLLQDRGPCYSQCADLIIDTSRLDIADAAEKIVHMAREEGLHEKS</sequence>
<keyword evidence="11" id="KW-0963">Cytoplasm</keyword>
<comment type="subunit">
    <text evidence="11">Monomer.</text>
</comment>
<evidence type="ECO:0000313" key="13">
    <source>
        <dbReference type="Proteomes" id="UP000323521"/>
    </source>
</evidence>
<feature type="binding site" evidence="11">
    <location>
        <position position="15"/>
    </location>
    <ligand>
        <name>Mg(2+)</name>
        <dbReference type="ChEBI" id="CHEBI:18420"/>
    </ligand>
</feature>
<keyword evidence="9 11" id="KW-0057">Aromatic amino acid biosynthesis</keyword>
<reference evidence="12 13" key="1">
    <citation type="submission" date="2016-10" db="EMBL/GenBank/DDBJ databases">
        <title>Complete Genome Sequence of Peptococcaceae strain DCMF.</title>
        <authorList>
            <person name="Edwards R.J."/>
            <person name="Holland S.I."/>
            <person name="Deshpande N.P."/>
            <person name="Wong Y.K."/>
            <person name="Ertan H."/>
            <person name="Manefield M."/>
            <person name="Russell T.L."/>
            <person name="Lee M.J."/>
        </authorList>
    </citation>
    <scope>NUCLEOTIDE SEQUENCE [LARGE SCALE GENOMIC DNA]</scope>
    <source>
        <strain evidence="12 13">DCMF</strain>
    </source>
</reference>
<evidence type="ECO:0000256" key="8">
    <source>
        <dbReference type="ARBA" id="ARBA00022840"/>
    </source>
</evidence>
<dbReference type="AlphaFoldDB" id="A0A3G1KNG3"/>
<dbReference type="HAMAP" id="MF_00109">
    <property type="entry name" value="Shikimate_kinase"/>
    <property type="match status" value="1"/>
</dbReference>
<comment type="subcellular location">
    <subcellularLocation>
        <location evidence="11">Cytoplasm</location>
    </subcellularLocation>
</comment>
<dbReference type="PANTHER" id="PTHR21087:SF16">
    <property type="entry name" value="SHIKIMATE KINASE 1, CHLOROPLASTIC"/>
    <property type="match status" value="1"/>
</dbReference>
<dbReference type="InterPro" id="IPR027417">
    <property type="entry name" value="P-loop_NTPase"/>
</dbReference>
<keyword evidence="13" id="KW-1185">Reference proteome</keyword>
<gene>
    <name evidence="11" type="primary">aroK</name>
    <name evidence="12" type="ORF">DCMF_03640</name>
</gene>
<dbReference type="UniPathway" id="UPA00053">
    <property type="reaction ID" value="UER00088"/>
</dbReference>
<evidence type="ECO:0000256" key="10">
    <source>
        <dbReference type="ARBA" id="ARBA00048567"/>
    </source>
</evidence>
<keyword evidence="11" id="KW-0460">Magnesium</keyword>
<protein>
    <recommendedName>
        <fullName evidence="3 11">Shikimate kinase</fullName>
        <shortName evidence="11">SK</shortName>
        <ecNumber evidence="3 11">2.7.1.71</ecNumber>
    </recommendedName>
</protein>
<dbReference type="OrthoDB" id="9800332at2"/>
<evidence type="ECO:0000256" key="9">
    <source>
        <dbReference type="ARBA" id="ARBA00023141"/>
    </source>
</evidence>
<dbReference type="CDD" id="cd00464">
    <property type="entry name" value="SK"/>
    <property type="match status" value="1"/>
</dbReference>
<comment type="caution">
    <text evidence="11">Lacks conserved residue(s) required for the propagation of feature annotation.</text>
</comment>
<comment type="similarity">
    <text evidence="2 11">Belongs to the shikimate kinase family.</text>
</comment>
<organism evidence="12 13">
    <name type="scientific">Formimonas warabiya</name>
    <dbReference type="NCBI Taxonomy" id="1761012"/>
    <lineage>
        <taxon>Bacteria</taxon>
        <taxon>Bacillati</taxon>
        <taxon>Bacillota</taxon>
        <taxon>Clostridia</taxon>
        <taxon>Eubacteriales</taxon>
        <taxon>Peptococcaceae</taxon>
        <taxon>Candidatus Formimonas</taxon>
    </lineage>
</organism>
<feature type="binding site" evidence="11">
    <location>
        <position position="136"/>
    </location>
    <ligand>
        <name>substrate</name>
    </ligand>
</feature>
<evidence type="ECO:0000256" key="7">
    <source>
        <dbReference type="ARBA" id="ARBA00022777"/>
    </source>
</evidence>
<dbReference type="GO" id="GO:0005829">
    <property type="term" value="C:cytosol"/>
    <property type="evidence" value="ECO:0007669"/>
    <property type="project" value="TreeGrafter"/>
</dbReference>
<keyword evidence="5 11" id="KW-0808">Transferase</keyword>
<dbReference type="PANTHER" id="PTHR21087">
    <property type="entry name" value="SHIKIMATE KINASE"/>
    <property type="match status" value="1"/>
</dbReference>
<keyword evidence="6 11" id="KW-0547">Nucleotide-binding</keyword>
<dbReference type="GO" id="GO:0009423">
    <property type="term" value="P:chorismate biosynthetic process"/>
    <property type="evidence" value="ECO:0007669"/>
    <property type="project" value="UniProtKB-UniRule"/>
</dbReference>
<feature type="binding site" evidence="11">
    <location>
        <position position="117"/>
    </location>
    <ligand>
        <name>ATP</name>
        <dbReference type="ChEBI" id="CHEBI:30616"/>
    </ligand>
</feature>
<dbReference type="EMBL" id="CP017634">
    <property type="protein sequence ID" value="ATW24004.1"/>
    <property type="molecule type" value="Genomic_DNA"/>
</dbReference>
<dbReference type="InterPro" id="IPR000623">
    <property type="entry name" value="Shikimate_kinase/TSH1"/>
</dbReference>
<dbReference type="Pfam" id="PF01202">
    <property type="entry name" value="SKI"/>
    <property type="match status" value="1"/>
</dbReference>
<dbReference type="GO" id="GO:0008652">
    <property type="term" value="P:amino acid biosynthetic process"/>
    <property type="evidence" value="ECO:0007669"/>
    <property type="project" value="UniProtKB-KW"/>
</dbReference>
<keyword evidence="11" id="KW-0479">Metal-binding</keyword>
<dbReference type="EC" id="2.7.1.71" evidence="3 11"/>
<keyword evidence="8 11" id="KW-0067">ATP-binding</keyword>
<comment type="function">
    <text evidence="11">Catalyzes the specific phosphorylation of the 3-hydroxyl group of shikimic acid using ATP as a cosubstrate.</text>
</comment>
<dbReference type="InterPro" id="IPR023000">
    <property type="entry name" value="Shikimate_kinase_CS"/>
</dbReference>
<feature type="binding site" evidence="11">
    <location>
        <position position="79"/>
    </location>
    <ligand>
        <name>substrate</name>
    </ligand>
</feature>
<dbReference type="GO" id="GO:0005524">
    <property type="term" value="F:ATP binding"/>
    <property type="evidence" value="ECO:0007669"/>
    <property type="project" value="UniProtKB-UniRule"/>
</dbReference>
<comment type="catalytic activity">
    <reaction evidence="10 11">
        <text>shikimate + ATP = 3-phosphoshikimate + ADP + H(+)</text>
        <dbReference type="Rhea" id="RHEA:13121"/>
        <dbReference type="ChEBI" id="CHEBI:15378"/>
        <dbReference type="ChEBI" id="CHEBI:30616"/>
        <dbReference type="ChEBI" id="CHEBI:36208"/>
        <dbReference type="ChEBI" id="CHEBI:145989"/>
        <dbReference type="ChEBI" id="CHEBI:456216"/>
        <dbReference type="EC" id="2.7.1.71"/>
    </reaction>
</comment>
<comment type="pathway">
    <text evidence="1 11">Metabolic intermediate biosynthesis; chorismate biosynthesis; chorismate from D-erythrose 4-phosphate and phosphoenolpyruvate: step 5/7.</text>
</comment>
<comment type="cofactor">
    <cofactor evidence="11">
        <name>Mg(2+)</name>
        <dbReference type="ChEBI" id="CHEBI:18420"/>
    </cofactor>
    <text evidence="11">Binds 1 Mg(2+) ion per subunit.</text>
</comment>
<dbReference type="Proteomes" id="UP000323521">
    <property type="component" value="Chromosome"/>
</dbReference>
<dbReference type="GO" id="GO:0009073">
    <property type="term" value="P:aromatic amino acid family biosynthetic process"/>
    <property type="evidence" value="ECO:0007669"/>
    <property type="project" value="UniProtKB-KW"/>
</dbReference>
<dbReference type="GO" id="GO:0000287">
    <property type="term" value="F:magnesium ion binding"/>
    <property type="evidence" value="ECO:0007669"/>
    <property type="project" value="UniProtKB-UniRule"/>
</dbReference>
<evidence type="ECO:0000313" key="12">
    <source>
        <dbReference type="EMBL" id="ATW24004.1"/>
    </source>
</evidence>
<evidence type="ECO:0000256" key="11">
    <source>
        <dbReference type="HAMAP-Rule" id="MF_00109"/>
    </source>
</evidence>
<keyword evidence="7 11" id="KW-0418">Kinase</keyword>
<evidence type="ECO:0000256" key="3">
    <source>
        <dbReference type="ARBA" id="ARBA00012154"/>
    </source>
</evidence>
<dbReference type="GO" id="GO:0004765">
    <property type="term" value="F:shikimate kinase activity"/>
    <property type="evidence" value="ECO:0007669"/>
    <property type="project" value="UniProtKB-UniRule"/>
</dbReference>
<dbReference type="InterPro" id="IPR031322">
    <property type="entry name" value="Shikimate/glucono_kinase"/>
</dbReference>
<evidence type="ECO:0000256" key="5">
    <source>
        <dbReference type="ARBA" id="ARBA00022679"/>
    </source>
</evidence>
<dbReference type="KEGG" id="fwa:DCMF_03640"/>